<keyword evidence="4 7" id="KW-0413">Isomerase</keyword>
<evidence type="ECO:0000256" key="3">
    <source>
        <dbReference type="ARBA" id="ARBA00023110"/>
    </source>
</evidence>
<comment type="similarity">
    <text evidence="1">Belongs to the cyclophilin-type PPIase family.</text>
</comment>
<dbReference type="EMBL" id="SMAD01000001">
    <property type="protein sequence ID" value="TCS89877.1"/>
    <property type="molecule type" value="Genomic_DNA"/>
</dbReference>
<dbReference type="RefSeq" id="WP_132127357.1">
    <property type="nucleotide sequence ID" value="NZ_SMAD01000001.1"/>
</dbReference>
<evidence type="ECO:0000256" key="4">
    <source>
        <dbReference type="ARBA" id="ARBA00023235"/>
    </source>
</evidence>
<evidence type="ECO:0000313" key="7">
    <source>
        <dbReference type="EMBL" id="TCS89877.1"/>
    </source>
</evidence>
<accession>A0A4R3KVX2</accession>
<dbReference type="SUPFAM" id="SSF50891">
    <property type="entry name" value="Cyclophilin-like"/>
    <property type="match status" value="1"/>
</dbReference>
<organism evidence="7 8">
    <name type="scientific">Anseongella ginsenosidimutans</name>
    <dbReference type="NCBI Taxonomy" id="496056"/>
    <lineage>
        <taxon>Bacteria</taxon>
        <taxon>Pseudomonadati</taxon>
        <taxon>Bacteroidota</taxon>
        <taxon>Sphingobacteriia</taxon>
        <taxon>Sphingobacteriales</taxon>
        <taxon>Sphingobacteriaceae</taxon>
        <taxon>Anseongella</taxon>
    </lineage>
</organism>
<dbReference type="InterPro" id="IPR044666">
    <property type="entry name" value="Cyclophilin_A-like"/>
</dbReference>
<feature type="region of interest" description="Disordered" evidence="5">
    <location>
        <begin position="84"/>
        <end position="104"/>
    </location>
</feature>
<evidence type="ECO:0000256" key="5">
    <source>
        <dbReference type="SAM" id="MobiDB-lite"/>
    </source>
</evidence>
<feature type="domain" description="PPIase cyclophilin-type" evidence="6">
    <location>
        <begin position="41"/>
        <end position="220"/>
    </location>
</feature>
<dbReference type="AlphaFoldDB" id="A0A4R3KVX2"/>
<sequence>MHLKKILLFAPFLLLTACGIPLLSKKGGQQPHYIELSTSYGSSIIRLYDETPLHRDNMLKLVRDGFYDSLLFHRVIENFMIQGGDPNSKDAAPGERLGEGEAPGPRIPAEFRDSLFHKKGVLAAARDNNPEKASSNCQFYIVQGQVFTDEQLDMLEQTRLEGREIPQWQREVYKTIGGTPHLDQTYTVFGEVVQGLAMIDTIAAVETDSFDRPEKDVKMTIRELTRREVRRLEYEDNQL</sequence>
<dbReference type="Proteomes" id="UP000295807">
    <property type="component" value="Unassembled WGS sequence"/>
</dbReference>
<comment type="caution">
    <text evidence="7">The sequence shown here is derived from an EMBL/GenBank/DDBJ whole genome shotgun (WGS) entry which is preliminary data.</text>
</comment>
<evidence type="ECO:0000313" key="8">
    <source>
        <dbReference type="Proteomes" id="UP000295807"/>
    </source>
</evidence>
<dbReference type="PANTHER" id="PTHR45625">
    <property type="entry name" value="PEPTIDYL-PROLYL CIS-TRANS ISOMERASE-RELATED"/>
    <property type="match status" value="1"/>
</dbReference>
<dbReference type="PROSITE" id="PS50072">
    <property type="entry name" value="CSA_PPIASE_2"/>
    <property type="match status" value="1"/>
</dbReference>
<dbReference type="CDD" id="cd00317">
    <property type="entry name" value="cyclophilin"/>
    <property type="match status" value="1"/>
</dbReference>
<dbReference type="Pfam" id="PF00160">
    <property type="entry name" value="Pro_isomerase"/>
    <property type="match status" value="1"/>
</dbReference>
<dbReference type="InterPro" id="IPR002130">
    <property type="entry name" value="Cyclophilin-type_PPIase_dom"/>
</dbReference>
<keyword evidence="8" id="KW-1185">Reference proteome</keyword>
<dbReference type="InterPro" id="IPR029000">
    <property type="entry name" value="Cyclophilin-like_dom_sf"/>
</dbReference>
<evidence type="ECO:0000259" key="6">
    <source>
        <dbReference type="PROSITE" id="PS50072"/>
    </source>
</evidence>
<dbReference type="InterPro" id="IPR020892">
    <property type="entry name" value="Cyclophilin-type_PPIase_CS"/>
</dbReference>
<dbReference type="GO" id="GO:0003755">
    <property type="term" value="F:peptidyl-prolyl cis-trans isomerase activity"/>
    <property type="evidence" value="ECO:0007669"/>
    <property type="project" value="UniProtKB-KW"/>
</dbReference>
<dbReference type="PROSITE" id="PS00170">
    <property type="entry name" value="CSA_PPIASE_1"/>
    <property type="match status" value="1"/>
</dbReference>
<keyword evidence="3" id="KW-0697">Rotamase</keyword>
<proteinExistence type="inferred from homology"/>
<evidence type="ECO:0000256" key="1">
    <source>
        <dbReference type="ARBA" id="ARBA00007365"/>
    </source>
</evidence>
<name>A0A4R3KVX2_9SPHI</name>
<dbReference type="OrthoDB" id="9807797at2"/>
<evidence type="ECO:0000256" key="2">
    <source>
        <dbReference type="ARBA" id="ARBA00013194"/>
    </source>
</evidence>
<dbReference type="PANTHER" id="PTHR45625:SF4">
    <property type="entry name" value="PEPTIDYLPROLYL ISOMERASE DOMAIN AND WD REPEAT-CONTAINING PROTEIN 1"/>
    <property type="match status" value="1"/>
</dbReference>
<gene>
    <name evidence="7" type="ORF">EDD80_10174</name>
</gene>
<dbReference type="EC" id="5.2.1.8" evidence="2"/>
<reference evidence="7 8" key="1">
    <citation type="submission" date="2019-03" db="EMBL/GenBank/DDBJ databases">
        <title>Genomic Encyclopedia of Type Strains, Phase IV (KMG-IV): sequencing the most valuable type-strain genomes for metagenomic binning, comparative biology and taxonomic classification.</title>
        <authorList>
            <person name="Goeker M."/>
        </authorList>
    </citation>
    <scope>NUCLEOTIDE SEQUENCE [LARGE SCALE GENOMIC DNA]</scope>
    <source>
        <strain evidence="7 8">DSM 21100</strain>
    </source>
</reference>
<dbReference type="PROSITE" id="PS51257">
    <property type="entry name" value="PROKAR_LIPOPROTEIN"/>
    <property type="match status" value="1"/>
</dbReference>
<dbReference type="GO" id="GO:0006457">
    <property type="term" value="P:protein folding"/>
    <property type="evidence" value="ECO:0007669"/>
    <property type="project" value="InterPro"/>
</dbReference>
<dbReference type="Gene3D" id="2.40.100.10">
    <property type="entry name" value="Cyclophilin-like"/>
    <property type="match status" value="1"/>
</dbReference>
<protein>
    <recommendedName>
        <fullName evidence="2">peptidylprolyl isomerase</fullName>
        <ecNumber evidence="2">5.2.1.8</ecNumber>
    </recommendedName>
</protein>